<dbReference type="NCBIfam" id="TIGR03303">
    <property type="entry name" value="OM_YaeT"/>
    <property type="match status" value="1"/>
</dbReference>
<dbReference type="InterPro" id="IPR010827">
    <property type="entry name" value="BamA/TamA_POTRA"/>
</dbReference>
<keyword evidence="2 8" id="KW-1134">Transmembrane beta strand</keyword>
<comment type="caution">
    <text evidence="12">The sequence shown here is derived from an EMBL/GenBank/DDBJ whole genome shotgun (WGS) entry which is preliminary data.</text>
</comment>
<feature type="domain" description="POTRA" evidence="11">
    <location>
        <begin position="158"/>
        <end position="235"/>
    </location>
</feature>
<evidence type="ECO:0000313" key="13">
    <source>
        <dbReference type="Proteomes" id="UP001203058"/>
    </source>
</evidence>
<dbReference type="Gene3D" id="3.10.20.310">
    <property type="entry name" value="membrane protein fhac"/>
    <property type="match status" value="5"/>
</dbReference>
<evidence type="ECO:0000256" key="9">
    <source>
        <dbReference type="NCBIfam" id="TIGR03303"/>
    </source>
</evidence>
<keyword evidence="3 8" id="KW-0812">Transmembrane</keyword>
<reference evidence="12 13" key="1">
    <citation type="submission" date="2022-03" db="EMBL/GenBank/DDBJ databases">
        <authorList>
            <person name="Jo J.-H."/>
            <person name="Im W.-T."/>
        </authorList>
    </citation>
    <scope>NUCLEOTIDE SEQUENCE [LARGE SCALE GENOMIC DNA]</scope>
    <source>
        <strain evidence="12 13">SM33</strain>
    </source>
</reference>
<feature type="domain" description="POTRA" evidence="11">
    <location>
        <begin position="412"/>
        <end position="486"/>
    </location>
</feature>
<keyword evidence="7 8" id="KW-0998">Cell outer membrane</keyword>
<evidence type="ECO:0000256" key="2">
    <source>
        <dbReference type="ARBA" id="ARBA00022452"/>
    </source>
</evidence>
<dbReference type="Pfam" id="PF01103">
    <property type="entry name" value="Omp85"/>
    <property type="match status" value="1"/>
</dbReference>
<evidence type="ECO:0000256" key="4">
    <source>
        <dbReference type="ARBA" id="ARBA00022729"/>
    </source>
</evidence>
<feature type="region of interest" description="Disordered" evidence="10">
    <location>
        <begin position="38"/>
        <end position="84"/>
    </location>
</feature>
<keyword evidence="4 8" id="KW-0732">Signal</keyword>
<dbReference type="PANTHER" id="PTHR12815">
    <property type="entry name" value="SORTING AND ASSEMBLY MACHINERY SAMM50 PROTEIN FAMILY MEMBER"/>
    <property type="match status" value="1"/>
</dbReference>
<evidence type="ECO:0000256" key="8">
    <source>
        <dbReference type="HAMAP-Rule" id="MF_01430"/>
    </source>
</evidence>
<evidence type="ECO:0000256" key="10">
    <source>
        <dbReference type="SAM" id="MobiDB-lite"/>
    </source>
</evidence>
<keyword evidence="13" id="KW-1185">Reference proteome</keyword>
<accession>A0ABS9VK71</accession>
<evidence type="ECO:0000256" key="3">
    <source>
        <dbReference type="ARBA" id="ARBA00022692"/>
    </source>
</evidence>
<evidence type="ECO:0000256" key="6">
    <source>
        <dbReference type="ARBA" id="ARBA00023136"/>
    </source>
</evidence>
<organism evidence="12 13">
    <name type="scientific">Sphingomonas telluris</name>
    <dbReference type="NCBI Taxonomy" id="2907998"/>
    <lineage>
        <taxon>Bacteria</taxon>
        <taxon>Pseudomonadati</taxon>
        <taxon>Pseudomonadota</taxon>
        <taxon>Alphaproteobacteria</taxon>
        <taxon>Sphingomonadales</taxon>
        <taxon>Sphingomonadaceae</taxon>
        <taxon>Sphingomonas</taxon>
    </lineage>
</organism>
<dbReference type="PANTHER" id="PTHR12815:SF23">
    <property type="entry name" value="OUTER MEMBRANE PROTEIN ASSEMBLY FACTOR BAMA"/>
    <property type="match status" value="1"/>
</dbReference>
<comment type="function">
    <text evidence="8">Part of the outer membrane protein assembly complex, which is involved in assembly and insertion of beta-barrel proteins into the outer membrane.</text>
</comment>
<dbReference type="Proteomes" id="UP001203058">
    <property type="component" value="Unassembled WGS sequence"/>
</dbReference>
<dbReference type="RefSeq" id="WP_241446110.1">
    <property type="nucleotide sequence ID" value="NZ_JAKZHW010000001.1"/>
</dbReference>
<feature type="compositionally biased region" description="Low complexity" evidence="10">
    <location>
        <begin position="38"/>
        <end position="48"/>
    </location>
</feature>
<dbReference type="InterPro" id="IPR039910">
    <property type="entry name" value="D15-like"/>
</dbReference>
<evidence type="ECO:0000256" key="5">
    <source>
        <dbReference type="ARBA" id="ARBA00022737"/>
    </source>
</evidence>
<evidence type="ECO:0000256" key="1">
    <source>
        <dbReference type="ARBA" id="ARBA00004370"/>
    </source>
</evidence>
<keyword evidence="5 8" id="KW-0677">Repeat</keyword>
<gene>
    <name evidence="8 12" type="primary">bamA</name>
    <name evidence="12" type="ORF">LZ016_04465</name>
</gene>
<evidence type="ECO:0000313" key="12">
    <source>
        <dbReference type="EMBL" id="MCH8615355.1"/>
    </source>
</evidence>
<evidence type="ECO:0000256" key="7">
    <source>
        <dbReference type="ARBA" id="ARBA00023237"/>
    </source>
</evidence>
<dbReference type="PIRSF" id="PIRSF006076">
    <property type="entry name" value="OM_assembly_OMP85"/>
    <property type="match status" value="1"/>
</dbReference>
<dbReference type="InterPro" id="IPR034746">
    <property type="entry name" value="POTRA"/>
</dbReference>
<comment type="subcellular location">
    <subcellularLocation>
        <location evidence="8">Cell outer membrane</location>
    </subcellularLocation>
    <subcellularLocation>
        <location evidence="1">Membrane</location>
    </subcellularLocation>
</comment>
<proteinExistence type="inferred from homology"/>
<dbReference type="HAMAP" id="MF_01430">
    <property type="entry name" value="OM_assembly_BamA"/>
    <property type="match status" value="1"/>
</dbReference>
<name>A0ABS9VK71_9SPHN</name>
<protein>
    <recommendedName>
        <fullName evidence="8 9">Outer membrane protein assembly factor BamA</fullName>
    </recommendedName>
</protein>
<feature type="domain" description="POTRA" evidence="11">
    <location>
        <begin position="89"/>
        <end position="157"/>
    </location>
</feature>
<feature type="domain" description="POTRA" evidence="11">
    <location>
        <begin position="238"/>
        <end position="327"/>
    </location>
</feature>
<sequence length="932" mass="102039">MVSKRRNIGNRASAVFLVGTILGGWSAPLLAQQADPLAAQPEQGAPAPAQTPPAAPTPAQTAPAQGQAPAAGQPAPLPPAPVARPAASGVIRSIAVRGSQRLEPETIRAYANLAPGQTYTAETLDAALKDLYATELFSDVVITGAETGAIVITVQENPVINRIILEGNKRIKDDKIVPEIKLKPREIFTRSKVRADVDRIIELYKRQGRFAARVEPKIVNLEQNRVDLVFEIYEGDKSKVRSINIIGNNAFGDDRLRKEMFTRQAGGPLGFLKSNDSYDPDRLAADQQKLRAFYLTQGYADFRVVSALAELTPDRRDFVITYVIEEGPRYKFGTVQAESALRDLPNERIVEGVKIKSGDWFNAKQVEDAVTKLSEEAGNLGYAFADINPSYDRDAEKRLMNITFRVGETPRVYVERIDIQGNTATRDKVIRREFRINEGDAFNALKVKRSQDRLQSLGFFQENLEIKQTEGSTPDRVVLGVNVEEKSTGELQLSAGYSSLEQFILSASIAQRNFMGKGQILQAGVNWSRYSKSIQLGIDEPYFLDKNILVGGDIFRQDYNSFNYIGNDRNTTYSQTSTGTRLRLGFPVNEYVSFGTRYSLVMDNITLDESTFFTDPDLVTDPDGSGPLTGSNGPLPPVCDPRKAGTYLCNELGKRLTSAVGYSVIFNNANGIHPTQGQVASFSQDFAGLGGDVKYIRTRVNGTKYWSLGLLGGGWVFSAHAEGGYIHPLEKAPGVNEDAVRITDRFFGTQLRGFDIRGIGPRVIREQYNSDGTINTDSNVVSDALGGRAYYMGRLELEFPVSSTLKSFGLRPSAFIDVGSVWNLVKPTTLDILKFCSAAGQPVRSIFGSNSNTSCTQFNTGGATGYADDATHAAPGYRESFVGNSARPRLSVGIGVNWVSPFGPLRIDLAKALMKQDGDETKLFSFNVGTQF</sequence>
<dbReference type="PROSITE" id="PS51779">
    <property type="entry name" value="POTRA"/>
    <property type="match status" value="4"/>
</dbReference>
<dbReference type="Gene3D" id="2.40.160.50">
    <property type="entry name" value="membrane protein fhac: a member of the omp85/tpsb transporter family"/>
    <property type="match status" value="1"/>
</dbReference>
<comment type="similarity">
    <text evidence="8">Belongs to the BamA family.</text>
</comment>
<comment type="subunit">
    <text evidence="8">Part of the Bam complex.</text>
</comment>
<dbReference type="InterPro" id="IPR023707">
    <property type="entry name" value="OM_assembly_BamA"/>
</dbReference>
<dbReference type="EMBL" id="JAKZHW010000001">
    <property type="protein sequence ID" value="MCH8615355.1"/>
    <property type="molecule type" value="Genomic_DNA"/>
</dbReference>
<dbReference type="Pfam" id="PF07244">
    <property type="entry name" value="POTRA"/>
    <property type="match status" value="5"/>
</dbReference>
<evidence type="ECO:0000259" key="11">
    <source>
        <dbReference type="PROSITE" id="PS51779"/>
    </source>
</evidence>
<keyword evidence="6 8" id="KW-0472">Membrane</keyword>
<dbReference type="InterPro" id="IPR000184">
    <property type="entry name" value="Bac_surfAg_D15"/>
</dbReference>
<feature type="compositionally biased region" description="Low complexity" evidence="10">
    <location>
        <begin position="57"/>
        <end position="74"/>
    </location>
</feature>